<dbReference type="Proteomes" id="UP000238326">
    <property type="component" value="Unassembled WGS sequence"/>
</dbReference>
<dbReference type="InterPro" id="IPR016155">
    <property type="entry name" value="Mopterin_synth/thiamin_S_b"/>
</dbReference>
<organism evidence="4 5">
    <name type="scientific">Malikia spinosa</name>
    <dbReference type="NCBI Taxonomy" id="86180"/>
    <lineage>
        <taxon>Bacteria</taxon>
        <taxon>Pseudomonadati</taxon>
        <taxon>Pseudomonadota</taxon>
        <taxon>Betaproteobacteria</taxon>
        <taxon>Burkholderiales</taxon>
        <taxon>Comamonadaceae</taxon>
        <taxon>Malikia</taxon>
    </lineage>
</organism>
<evidence type="ECO:0000256" key="2">
    <source>
        <dbReference type="HAMAP-Rule" id="MF_00460"/>
    </source>
</evidence>
<evidence type="ECO:0000313" key="6">
    <source>
        <dbReference type="Proteomes" id="UP000481947"/>
    </source>
</evidence>
<dbReference type="Pfam" id="PF03658">
    <property type="entry name" value="Ub-RnfH"/>
    <property type="match status" value="1"/>
</dbReference>
<gene>
    <name evidence="4" type="ORF">C6P61_13680</name>
    <name evidence="3" type="ORF">F5985_05345</name>
</gene>
<reference evidence="3 6" key="2">
    <citation type="submission" date="2019-09" db="EMBL/GenBank/DDBJ databases">
        <title>Identification of Malikia spinosa a prominent benzene-, toluene-, and ethylbenzene-degrading bacterium: enrichment, isolation and whole genome sequencing.</title>
        <authorList>
            <person name="Tancsics A."/>
            <person name="Revesz F."/>
            <person name="Kriszt B."/>
        </authorList>
    </citation>
    <scope>NUCLEOTIDE SEQUENCE [LARGE SCALE GENOMIC DNA]</scope>
    <source>
        <strain evidence="3 6">AB6</strain>
    </source>
</reference>
<dbReference type="Gene3D" id="3.10.20.280">
    <property type="entry name" value="RnfH-like"/>
    <property type="match status" value="1"/>
</dbReference>
<dbReference type="OrthoDB" id="9796575at2"/>
<dbReference type="AlphaFoldDB" id="A0A2S9KC41"/>
<accession>A0A2S9KC41</accession>
<dbReference type="EMBL" id="PVLR01000040">
    <property type="protein sequence ID" value="PRD68016.1"/>
    <property type="molecule type" value="Genomic_DNA"/>
</dbReference>
<dbReference type="PANTHER" id="PTHR37483">
    <property type="entry name" value="UPF0125 PROTEIN RATB"/>
    <property type="match status" value="1"/>
</dbReference>
<reference evidence="4 5" key="1">
    <citation type="submission" date="2018-03" db="EMBL/GenBank/DDBJ databases">
        <title>Comparative genomics illustrates the genes involved in a hyperalkaliphilic mechanisms of Serpentinomonas isolated from highly-alkaline calcium-rich serpentinized springs.</title>
        <authorList>
            <person name="Suzuki S."/>
            <person name="Ishii S."/>
            <person name="Walworth N."/>
            <person name="Bird L."/>
            <person name="Kuenen J.G."/>
            <person name="Nealson K.H."/>
        </authorList>
    </citation>
    <scope>NUCLEOTIDE SEQUENCE [LARGE SCALE GENOMIC DNA]</scope>
    <source>
        <strain evidence="4 5">83</strain>
    </source>
</reference>
<evidence type="ECO:0000256" key="1">
    <source>
        <dbReference type="ARBA" id="ARBA00010645"/>
    </source>
</evidence>
<evidence type="ECO:0000313" key="4">
    <source>
        <dbReference type="EMBL" id="PRD68016.1"/>
    </source>
</evidence>
<comment type="caution">
    <text evidence="4">The sequence shown here is derived from an EMBL/GenBank/DDBJ whole genome shotgun (WGS) entry which is preliminary data.</text>
</comment>
<dbReference type="EMBL" id="VYSB01000004">
    <property type="protein sequence ID" value="MYZ51572.1"/>
    <property type="molecule type" value="Genomic_DNA"/>
</dbReference>
<dbReference type="InterPro" id="IPR037021">
    <property type="entry name" value="RnfH_sf"/>
</dbReference>
<dbReference type="SUPFAM" id="SSF54285">
    <property type="entry name" value="MoaD/ThiS"/>
    <property type="match status" value="1"/>
</dbReference>
<protein>
    <recommendedName>
        <fullName evidence="2">UPF0125 protein C6P61_13680</fullName>
    </recommendedName>
</protein>
<name>A0A2S9KC41_9BURK</name>
<sequence>MAPADGMKITLVYAPAARELLECELELPQGSTLADALQRSGWLLQHPELGSDAAICCGIWGRKAARETALRDADRVEFWRGLRVDPKVARRERFRSQGAKTAGLFAQRRPGAKWGY</sequence>
<dbReference type="InterPro" id="IPR005346">
    <property type="entry name" value="RnfH"/>
</dbReference>
<evidence type="ECO:0000313" key="5">
    <source>
        <dbReference type="Proteomes" id="UP000238326"/>
    </source>
</evidence>
<dbReference type="Proteomes" id="UP000481947">
    <property type="component" value="Unassembled WGS sequence"/>
</dbReference>
<comment type="similarity">
    <text evidence="1 2">Belongs to the UPF0125 (RnfH) family.</text>
</comment>
<dbReference type="PANTHER" id="PTHR37483:SF1">
    <property type="entry name" value="UPF0125 PROTEIN RATB"/>
    <property type="match status" value="1"/>
</dbReference>
<evidence type="ECO:0000313" key="3">
    <source>
        <dbReference type="EMBL" id="MYZ51572.1"/>
    </source>
</evidence>
<proteinExistence type="inferred from homology"/>
<keyword evidence="5" id="KW-1185">Reference proteome</keyword>
<dbReference type="HAMAP" id="MF_00460">
    <property type="entry name" value="UPF0125_RnfH"/>
    <property type="match status" value="1"/>
</dbReference>